<organism evidence="4 5">
    <name type="scientific">Actinoallomurus iriomotensis</name>
    <dbReference type="NCBI Taxonomy" id="478107"/>
    <lineage>
        <taxon>Bacteria</taxon>
        <taxon>Bacillati</taxon>
        <taxon>Actinomycetota</taxon>
        <taxon>Actinomycetes</taxon>
        <taxon>Streptosporangiales</taxon>
        <taxon>Thermomonosporaceae</taxon>
        <taxon>Actinoallomurus</taxon>
    </lineage>
</organism>
<dbReference type="InterPro" id="IPR036513">
    <property type="entry name" value="STAS_dom_sf"/>
</dbReference>
<sequence>MEVTVAALELSSTRHGDRTVVAVKGELDIISRTQFTAHLDRVIREHGRKIILDLSGLSFIDTSALSTVVSYWKRLSSTEDGMLALAGAQYTTARVLWITGLAQRLPMYDDVDAALAAT</sequence>
<dbReference type="EMBL" id="BSTJ01000009">
    <property type="protein sequence ID" value="GLY78556.1"/>
    <property type="molecule type" value="Genomic_DNA"/>
</dbReference>
<dbReference type="SUPFAM" id="SSF52091">
    <property type="entry name" value="SpoIIaa-like"/>
    <property type="match status" value="1"/>
</dbReference>
<feature type="domain" description="STAS" evidence="3">
    <location>
        <begin position="8"/>
        <end position="118"/>
    </location>
</feature>
<dbReference type="Pfam" id="PF01740">
    <property type="entry name" value="STAS"/>
    <property type="match status" value="1"/>
</dbReference>
<proteinExistence type="inferred from homology"/>
<dbReference type="InterPro" id="IPR002645">
    <property type="entry name" value="STAS_dom"/>
</dbReference>
<evidence type="ECO:0000256" key="2">
    <source>
        <dbReference type="RuleBase" id="RU003749"/>
    </source>
</evidence>
<dbReference type="PROSITE" id="PS50801">
    <property type="entry name" value="STAS"/>
    <property type="match status" value="1"/>
</dbReference>
<evidence type="ECO:0000259" key="3">
    <source>
        <dbReference type="PROSITE" id="PS50801"/>
    </source>
</evidence>
<comment type="similarity">
    <text evidence="1 2">Belongs to the anti-sigma-factor antagonist family.</text>
</comment>
<dbReference type="Proteomes" id="UP001165135">
    <property type="component" value="Unassembled WGS sequence"/>
</dbReference>
<reference evidence="4" key="1">
    <citation type="submission" date="2023-03" db="EMBL/GenBank/DDBJ databases">
        <title>Actinoallomurus iriomotensis NBRC 103681.</title>
        <authorList>
            <person name="Ichikawa N."/>
            <person name="Sato H."/>
            <person name="Tonouchi N."/>
        </authorList>
    </citation>
    <scope>NUCLEOTIDE SEQUENCE</scope>
    <source>
        <strain evidence="4">NBRC 103681</strain>
    </source>
</reference>
<dbReference type="InterPro" id="IPR003658">
    <property type="entry name" value="Anti-sigma_ant"/>
</dbReference>
<evidence type="ECO:0000313" key="4">
    <source>
        <dbReference type="EMBL" id="GLY78556.1"/>
    </source>
</evidence>
<evidence type="ECO:0000313" key="5">
    <source>
        <dbReference type="Proteomes" id="UP001165135"/>
    </source>
</evidence>
<dbReference type="CDD" id="cd07043">
    <property type="entry name" value="STAS_anti-anti-sigma_factors"/>
    <property type="match status" value="1"/>
</dbReference>
<comment type="caution">
    <text evidence="4">The sequence shown here is derived from an EMBL/GenBank/DDBJ whole genome shotgun (WGS) entry which is preliminary data.</text>
</comment>
<dbReference type="NCBIfam" id="TIGR00377">
    <property type="entry name" value="ant_ant_sig"/>
    <property type="match status" value="1"/>
</dbReference>
<name>A0A9W6RMD3_9ACTN</name>
<dbReference type="Gene3D" id="3.30.750.24">
    <property type="entry name" value="STAS domain"/>
    <property type="match status" value="1"/>
</dbReference>
<dbReference type="GO" id="GO:0043856">
    <property type="term" value="F:anti-sigma factor antagonist activity"/>
    <property type="evidence" value="ECO:0007669"/>
    <property type="project" value="InterPro"/>
</dbReference>
<dbReference type="AlphaFoldDB" id="A0A9W6RMD3"/>
<gene>
    <name evidence="4" type="ORF">Airi01_068230</name>
</gene>
<accession>A0A9W6RMD3</accession>
<protein>
    <recommendedName>
        <fullName evidence="2">Anti-sigma factor antagonist</fullName>
    </recommendedName>
</protein>
<evidence type="ECO:0000256" key="1">
    <source>
        <dbReference type="ARBA" id="ARBA00009013"/>
    </source>
</evidence>
<dbReference type="PANTHER" id="PTHR33495:SF2">
    <property type="entry name" value="ANTI-SIGMA FACTOR ANTAGONIST TM_1081-RELATED"/>
    <property type="match status" value="1"/>
</dbReference>
<dbReference type="PANTHER" id="PTHR33495">
    <property type="entry name" value="ANTI-SIGMA FACTOR ANTAGONIST TM_1081-RELATED-RELATED"/>
    <property type="match status" value="1"/>
</dbReference>